<sequence length="142" mass="15778">MKTFATFTITLVSFFAFSQQRKTFIPRPAISFFFNEKCADTQKTLTKSDSLLEVKAILQGEMKKKMPNMSFLITEVEVALIRNDKKIAGLVFPDGKGSLSPLGMLISSGDKCQLTVKGIKFLNNGIYTDIGTGDVVKSYIFE</sequence>
<gene>
    <name evidence="1" type="ORF">EMA8858_03193</name>
</gene>
<comment type="caution">
    <text evidence="1">The sequence shown here is derived from an EMBL/GenBank/DDBJ whole genome shotgun (WGS) entry which is preliminary data.</text>
</comment>
<keyword evidence="2" id="KW-1185">Reference proteome</keyword>
<name>A0ABM9ATP2_9BACT</name>
<dbReference type="RefSeq" id="WP_238807604.1">
    <property type="nucleotide sequence ID" value="NZ_CAKLPY010000002.1"/>
</dbReference>
<evidence type="ECO:0000313" key="2">
    <source>
        <dbReference type="Proteomes" id="UP000837932"/>
    </source>
</evidence>
<proteinExistence type="predicted"/>
<protein>
    <submittedName>
        <fullName evidence="1">Uncharacterized protein</fullName>
    </submittedName>
</protein>
<dbReference type="Proteomes" id="UP000837932">
    <property type="component" value="Unassembled WGS sequence"/>
</dbReference>
<reference evidence="1" key="1">
    <citation type="submission" date="2021-12" db="EMBL/GenBank/DDBJ databases">
        <authorList>
            <person name="Rodrigo-Torres L."/>
            <person name="Arahal R. D."/>
            <person name="Lucena T."/>
        </authorList>
    </citation>
    <scope>NUCLEOTIDE SEQUENCE</scope>
    <source>
        <strain evidence="1">CECT 8858</strain>
    </source>
</reference>
<organism evidence="1 2">
    <name type="scientific">Emticicia aquatica</name>
    <dbReference type="NCBI Taxonomy" id="1681835"/>
    <lineage>
        <taxon>Bacteria</taxon>
        <taxon>Pseudomonadati</taxon>
        <taxon>Bacteroidota</taxon>
        <taxon>Cytophagia</taxon>
        <taxon>Cytophagales</taxon>
        <taxon>Leadbetterellaceae</taxon>
        <taxon>Emticicia</taxon>
    </lineage>
</organism>
<dbReference type="EMBL" id="CAKLPY010000002">
    <property type="protein sequence ID" value="CAH0997056.1"/>
    <property type="molecule type" value="Genomic_DNA"/>
</dbReference>
<evidence type="ECO:0000313" key="1">
    <source>
        <dbReference type="EMBL" id="CAH0997056.1"/>
    </source>
</evidence>
<accession>A0ABM9ATP2</accession>